<organism evidence="7 8">
    <name type="scientific">Salsuginibacillus halophilus</name>
    <dbReference type="NCBI Taxonomy" id="517424"/>
    <lineage>
        <taxon>Bacteria</taxon>
        <taxon>Bacillati</taxon>
        <taxon>Bacillota</taxon>
        <taxon>Bacilli</taxon>
        <taxon>Bacillales</taxon>
        <taxon>Bacillaceae</taxon>
        <taxon>Salsuginibacillus</taxon>
    </lineage>
</organism>
<reference evidence="7 8" key="1">
    <citation type="submission" date="2018-03" db="EMBL/GenBank/DDBJ databases">
        <title>Genomic Encyclopedia of Type Strains, Phase III (KMG-III): the genomes of soil and plant-associated and newly described type strains.</title>
        <authorList>
            <person name="Whitman W."/>
        </authorList>
    </citation>
    <scope>NUCLEOTIDE SEQUENCE [LARGE SCALE GENOMIC DNA]</scope>
    <source>
        <strain evidence="7 8">CGMCC 1.07653</strain>
    </source>
</reference>
<evidence type="ECO:0000256" key="3">
    <source>
        <dbReference type="ARBA" id="ARBA00022692"/>
    </source>
</evidence>
<comment type="caution">
    <text evidence="7">The sequence shown here is derived from an EMBL/GenBank/DDBJ whole genome shotgun (WGS) entry which is preliminary data.</text>
</comment>
<evidence type="ECO:0000313" key="7">
    <source>
        <dbReference type="EMBL" id="PSL50571.1"/>
    </source>
</evidence>
<evidence type="ECO:0000256" key="5">
    <source>
        <dbReference type="ARBA" id="ARBA00023136"/>
    </source>
</evidence>
<evidence type="ECO:0000256" key="6">
    <source>
        <dbReference type="SAM" id="Phobius"/>
    </source>
</evidence>
<evidence type="ECO:0000256" key="2">
    <source>
        <dbReference type="ARBA" id="ARBA00022475"/>
    </source>
</evidence>
<evidence type="ECO:0000256" key="1">
    <source>
        <dbReference type="ARBA" id="ARBA00004651"/>
    </source>
</evidence>
<gene>
    <name evidence="7" type="ORF">B0H94_103183</name>
</gene>
<dbReference type="Proteomes" id="UP000242310">
    <property type="component" value="Unassembled WGS sequence"/>
</dbReference>
<dbReference type="OrthoDB" id="2690036at2"/>
<evidence type="ECO:0000313" key="8">
    <source>
        <dbReference type="Proteomes" id="UP000242310"/>
    </source>
</evidence>
<keyword evidence="4 6" id="KW-1133">Transmembrane helix</keyword>
<dbReference type="Pfam" id="PF06081">
    <property type="entry name" value="ArAE_1"/>
    <property type="match status" value="1"/>
</dbReference>
<dbReference type="EMBL" id="PYAV01000003">
    <property type="protein sequence ID" value="PSL50571.1"/>
    <property type="molecule type" value="Genomic_DNA"/>
</dbReference>
<dbReference type="AlphaFoldDB" id="A0A2P8HWG0"/>
<protein>
    <submittedName>
        <fullName evidence="7">Uncharacterized membrane protein YgaE (UPF0421/DUF939 family)</fullName>
    </submittedName>
</protein>
<feature type="transmembrane region" description="Helical" evidence="6">
    <location>
        <begin position="64"/>
        <end position="82"/>
    </location>
</feature>
<keyword evidence="5 6" id="KW-0472">Membrane</keyword>
<dbReference type="RefSeq" id="WP_106587892.1">
    <property type="nucleotide sequence ID" value="NZ_PYAV01000003.1"/>
</dbReference>
<feature type="transmembrane region" description="Helical" evidence="6">
    <location>
        <begin position="25"/>
        <end position="52"/>
    </location>
</feature>
<keyword evidence="2" id="KW-1003">Cell membrane</keyword>
<accession>A0A2P8HWG0</accession>
<sequence length="335" mass="37681">MQERNRITRIVKLPKFGGRIGKTGAAVFLTGGLCYLLNMNPVFAIIAAIITIEPTTYDSIKKGIVRLPASLIGGAVAILLFLTFGTHPLTYAAAAVGTIYICRWWRLEEGALIATITAVAMIPNLSGAWVYDFSVKIAATTLGLTVSTIINASFPSAAFIDLSKKRASNVEQLIGRLLFITESDPAQVIQSRQEVAAIRKDLDAEKKEWLFHRPSFAKKRNYLRMQQRLERLERMLCHIEQLQHCYKAKSLPPLLQTYQHQLGRQLLAFQYAETQRFHKQVEDFLQSTSVRLSSTACAAFELLRLHEIVHLHVKANQLKQRKAAPNKEAARIIDR</sequence>
<dbReference type="InterPro" id="IPR010343">
    <property type="entry name" value="ArAE_1"/>
</dbReference>
<feature type="transmembrane region" description="Helical" evidence="6">
    <location>
        <begin position="137"/>
        <end position="160"/>
    </location>
</feature>
<name>A0A2P8HWG0_9BACI</name>
<evidence type="ECO:0000256" key="4">
    <source>
        <dbReference type="ARBA" id="ARBA00022989"/>
    </source>
</evidence>
<proteinExistence type="predicted"/>
<keyword evidence="3 6" id="KW-0812">Transmembrane</keyword>
<keyword evidence="8" id="KW-1185">Reference proteome</keyword>
<dbReference type="GO" id="GO:0005886">
    <property type="term" value="C:plasma membrane"/>
    <property type="evidence" value="ECO:0007669"/>
    <property type="project" value="UniProtKB-SubCell"/>
</dbReference>
<feature type="transmembrane region" description="Helical" evidence="6">
    <location>
        <begin position="112"/>
        <end position="131"/>
    </location>
</feature>
<comment type="subcellular location">
    <subcellularLocation>
        <location evidence="1">Cell membrane</location>
        <topology evidence="1">Multi-pass membrane protein</topology>
    </subcellularLocation>
</comment>